<dbReference type="Proteomes" id="UP001597343">
    <property type="component" value="Unassembled WGS sequence"/>
</dbReference>
<protein>
    <submittedName>
        <fullName evidence="4">ComF family protein</fullName>
    </submittedName>
</protein>
<dbReference type="SUPFAM" id="SSF53271">
    <property type="entry name" value="PRTase-like"/>
    <property type="match status" value="1"/>
</dbReference>
<dbReference type="PANTHER" id="PTHR47505">
    <property type="entry name" value="DNA UTILIZATION PROTEIN YHGH"/>
    <property type="match status" value="1"/>
</dbReference>
<feature type="domain" description="Phosphoribosyltransferase" evidence="2">
    <location>
        <begin position="134"/>
        <end position="223"/>
    </location>
</feature>
<comment type="caution">
    <text evidence="4">The sequence shown here is derived from an EMBL/GenBank/DDBJ whole genome shotgun (WGS) entry which is preliminary data.</text>
</comment>
<proteinExistence type="inferred from homology"/>
<accession>A0ABW4ZVS8</accession>
<dbReference type="PANTHER" id="PTHR47505:SF1">
    <property type="entry name" value="DNA UTILIZATION PROTEIN YHGH"/>
    <property type="match status" value="1"/>
</dbReference>
<dbReference type="RefSeq" id="WP_386045785.1">
    <property type="nucleotide sequence ID" value="NZ_JBHUIO010000005.1"/>
</dbReference>
<dbReference type="InterPro" id="IPR044005">
    <property type="entry name" value="DZR_2"/>
</dbReference>
<dbReference type="InterPro" id="IPR029057">
    <property type="entry name" value="PRTase-like"/>
</dbReference>
<evidence type="ECO:0000313" key="5">
    <source>
        <dbReference type="Proteomes" id="UP001597343"/>
    </source>
</evidence>
<dbReference type="InterPro" id="IPR000836">
    <property type="entry name" value="PRTase_dom"/>
</dbReference>
<evidence type="ECO:0000259" key="2">
    <source>
        <dbReference type="Pfam" id="PF00156"/>
    </source>
</evidence>
<dbReference type="Pfam" id="PF18912">
    <property type="entry name" value="DZR_2"/>
    <property type="match status" value="1"/>
</dbReference>
<sequence length="225" mass="25220">MYPQRQQCLLCKRPFTSGEEAACSSCTAQLRAGIPPFCRICGREMPEHDVCSDCAWRKERFFQRAFSYGPYEGRLRDSILQLKEQRKLELLPLLVDRLADAYASHLFDLEIDSFVPVPMAQDKERVRGFNQAERLAQGLSQKVGVPVRQALIWQGSSRSQASRGRNMRLASMEHSLSLAKMASELEGSSVCLIDDVYTTGATVNACAKKLHSVGVRSVYVLTVAR</sequence>
<dbReference type="CDD" id="cd06223">
    <property type="entry name" value="PRTases_typeI"/>
    <property type="match status" value="1"/>
</dbReference>
<evidence type="ECO:0000313" key="4">
    <source>
        <dbReference type="EMBL" id="MFD2170112.1"/>
    </source>
</evidence>
<evidence type="ECO:0000256" key="1">
    <source>
        <dbReference type="ARBA" id="ARBA00008007"/>
    </source>
</evidence>
<gene>
    <name evidence="4" type="ORF">ACFSOY_08900</name>
</gene>
<keyword evidence="5" id="KW-1185">Reference proteome</keyword>
<organism evidence="4 5">
    <name type="scientific">Tumebacillus lipolyticus</name>
    <dbReference type="NCBI Taxonomy" id="1280370"/>
    <lineage>
        <taxon>Bacteria</taxon>
        <taxon>Bacillati</taxon>
        <taxon>Bacillota</taxon>
        <taxon>Bacilli</taxon>
        <taxon>Bacillales</taxon>
        <taxon>Alicyclobacillaceae</taxon>
        <taxon>Tumebacillus</taxon>
    </lineage>
</organism>
<name>A0ABW4ZVS8_9BACL</name>
<feature type="domain" description="Double zinc ribbon" evidence="3">
    <location>
        <begin position="2"/>
        <end position="55"/>
    </location>
</feature>
<reference evidence="5" key="1">
    <citation type="journal article" date="2019" name="Int. J. Syst. Evol. Microbiol.">
        <title>The Global Catalogue of Microorganisms (GCM) 10K type strain sequencing project: providing services to taxonomists for standard genome sequencing and annotation.</title>
        <authorList>
            <consortium name="The Broad Institute Genomics Platform"/>
            <consortium name="The Broad Institute Genome Sequencing Center for Infectious Disease"/>
            <person name="Wu L."/>
            <person name="Ma J."/>
        </authorList>
    </citation>
    <scope>NUCLEOTIDE SEQUENCE [LARGE SCALE GENOMIC DNA]</scope>
    <source>
        <strain evidence="5">CGMCC 1.13574</strain>
    </source>
</reference>
<evidence type="ECO:0000259" key="3">
    <source>
        <dbReference type="Pfam" id="PF18912"/>
    </source>
</evidence>
<dbReference type="InterPro" id="IPR051910">
    <property type="entry name" value="ComF/GntX_DNA_util-trans"/>
</dbReference>
<dbReference type="Gene3D" id="3.40.50.2020">
    <property type="match status" value="1"/>
</dbReference>
<comment type="similarity">
    <text evidence="1">Belongs to the ComF/GntX family.</text>
</comment>
<dbReference type="Pfam" id="PF00156">
    <property type="entry name" value="Pribosyltran"/>
    <property type="match status" value="1"/>
</dbReference>
<dbReference type="EMBL" id="JBHUIO010000005">
    <property type="protein sequence ID" value="MFD2170112.1"/>
    <property type="molecule type" value="Genomic_DNA"/>
</dbReference>